<dbReference type="InterPro" id="IPR054710">
    <property type="entry name" value="Tri101-like_N"/>
</dbReference>
<protein>
    <recommendedName>
        <fullName evidence="3">Trichothecene 3-O-acetyltransferase-like N-terminal domain-containing protein</fullName>
    </recommendedName>
</protein>
<evidence type="ECO:0000313" key="4">
    <source>
        <dbReference type="EMBL" id="VBB80457.1"/>
    </source>
</evidence>
<evidence type="ECO:0000259" key="3">
    <source>
        <dbReference type="Pfam" id="PF22664"/>
    </source>
</evidence>
<keyword evidence="1" id="KW-0808">Transferase</keyword>
<dbReference type="Pfam" id="PF22664">
    <property type="entry name" value="TRI-like_N"/>
    <property type="match status" value="1"/>
</dbReference>
<evidence type="ECO:0000256" key="2">
    <source>
        <dbReference type="SAM" id="MobiDB-lite"/>
    </source>
</evidence>
<feature type="region of interest" description="Disordered" evidence="2">
    <location>
        <begin position="199"/>
        <end position="235"/>
    </location>
</feature>
<dbReference type="Gene3D" id="3.30.559.10">
    <property type="entry name" value="Chloramphenicol acetyltransferase-like domain"/>
    <property type="match status" value="2"/>
</dbReference>
<proteinExistence type="predicted"/>
<dbReference type="InterPro" id="IPR023213">
    <property type="entry name" value="CAT-like_dom_sf"/>
</dbReference>
<feature type="domain" description="Trichothecene 3-O-acetyltransferase-like N-terminal" evidence="3">
    <location>
        <begin position="22"/>
        <end position="171"/>
    </location>
</feature>
<name>A0ABY6SAZ0_PODCO</name>
<gene>
    <name evidence="4" type="ORF">PODCO_404650</name>
</gene>
<organism evidence="4 5">
    <name type="scientific">Podospora comata</name>
    <dbReference type="NCBI Taxonomy" id="48703"/>
    <lineage>
        <taxon>Eukaryota</taxon>
        <taxon>Fungi</taxon>
        <taxon>Dikarya</taxon>
        <taxon>Ascomycota</taxon>
        <taxon>Pezizomycotina</taxon>
        <taxon>Sordariomycetes</taxon>
        <taxon>Sordariomycetidae</taxon>
        <taxon>Sordariales</taxon>
        <taxon>Podosporaceae</taxon>
        <taxon>Podospora</taxon>
    </lineage>
</organism>
<keyword evidence="5" id="KW-1185">Reference proteome</keyword>
<accession>A0ABY6SAZ0</accession>
<dbReference type="Proteomes" id="UP000280685">
    <property type="component" value="Chromosome 4"/>
</dbReference>
<evidence type="ECO:0000256" key="1">
    <source>
        <dbReference type="ARBA" id="ARBA00022679"/>
    </source>
</evidence>
<evidence type="ECO:0000313" key="5">
    <source>
        <dbReference type="Proteomes" id="UP000280685"/>
    </source>
</evidence>
<reference evidence="4" key="1">
    <citation type="submission" date="2018-02" db="EMBL/GenBank/DDBJ databases">
        <authorList>
            <person name="Silar P."/>
        </authorList>
    </citation>
    <scope>NUCLEOTIDE SEQUENCE [LARGE SCALE GENOMIC DNA]</scope>
    <source>
        <strain evidence="4">T</strain>
    </source>
</reference>
<sequence length="377" mass="42036">MFTDNYRTFPLTVVDQYALVTYTRLVHGFRFPDTDKIPAAVDYLLKGLHRVFKRWPFLAGQVVHPADSTTAQVVNSEDLNNFNINVFPHEVFCHEVLTKKKFPYTYEQLLDLGIPPALMEQDIFSLSLSLSPGESCHPLTLKASFIEGGLLLCIASHHIVCDGISLLQVLETIPGDPQLPVTSETGSCINLKKDFNSRAIPPPQSIPSTSHLHGLQLPPSKHVAPSSPDHQPQTPSNIAQIATATLQNTLQHPMHHRQHLHRSQHHPLAIQARIQQSTTGLHSSSWSFLGADVRFGILGTVNSRPDWARKTWSANDGSMNILPRRQGNERQAGTEEQEGKWEVLLALNEGDMTFVCNELRAIGLLISSTFGWRHKAK</sequence>
<dbReference type="EMBL" id="LR026967">
    <property type="protein sequence ID" value="VBB80457.1"/>
    <property type="molecule type" value="Genomic_DNA"/>
</dbReference>